<dbReference type="GO" id="GO:0060963">
    <property type="term" value="P:positive regulation of ribosomal protein gene transcription by RNA polymerase II"/>
    <property type="evidence" value="ECO:0007669"/>
    <property type="project" value="TreeGrafter"/>
</dbReference>
<feature type="compositionally biased region" description="Low complexity" evidence="2">
    <location>
        <begin position="101"/>
        <end position="115"/>
    </location>
</feature>
<protein>
    <submittedName>
        <fullName evidence="4">High-osmolarity-induced transcription protein 1</fullName>
    </submittedName>
</protein>
<evidence type="ECO:0000313" key="5">
    <source>
        <dbReference type="Proteomes" id="UP000253472"/>
    </source>
</evidence>
<keyword evidence="5" id="KW-1185">Reference proteome</keyword>
<accession>A0A367YMD8</accession>
<dbReference type="PANTHER" id="PTHR37784:SF2">
    <property type="entry name" value="HIGH-OSMOLARITY-INDUCED TRANSCRIPTION PROTEIN 1"/>
    <property type="match status" value="1"/>
</dbReference>
<dbReference type="OrthoDB" id="428577at2759"/>
<dbReference type="EMBL" id="QLNQ01000001">
    <property type="protein sequence ID" value="RCK66920.1"/>
    <property type="molecule type" value="Genomic_DNA"/>
</dbReference>
<feature type="compositionally biased region" description="Low complexity" evidence="2">
    <location>
        <begin position="164"/>
        <end position="193"/>
    </location>
</feature>
<comment type="caution">
    <text evidence="4">The sequence shown here is derived from an EMBL/GenBank/DDBJ whole genome shotgun (WGS) entry which is preliminary data.</text>
</comment>
<evidence type="ECO:0000259" key="3">
    <source>
        <dbReference type="Pfam" id="PF12550"/>
    </source>
</evidence>
<gene>
    <name evidence="4" type="primary">HOT1_0</name>
    <name evidence="4" type="ORF">Cantr_02819</name>
</gene>
<reference evidence="4 5" key="1">
    <citation type="submission" date="2018-06" db="EMBL/GenBank/DDBJ databases">
        <title>Whole genome sequencing of Candida tropicalis (genome annotated by CSBL at Korea University).</title>
        <authorList>
            <person name="Ahn J."/>
        </authorList>
    </citation>
    <scope>NUCLEOTIDE SEQUENCE [LARGE SCALE GENOMIC DNA]</scope>
    <source>
        <strain evidence="4 5">ATCC 20962</strain>
    </source>
</reference>
<dbReference type="STRING" id="5486.A0A367YMD8"/>
<dbReference type="GO" id="GO:0000978">
    <property type="term" value="F:RNA polymerase II cis-regulatory region sequence-specific DNA binding"/>
    <property type="evidence" value="ECO:0007669"/>
    <property type="project" value="TreeGrafter"/>
</dbReference>
<name>A0A367YMD8_9ASCO</name>
<feature type="domain" description="Transcription activator GCR1-like" evidence="3">
    <location>
        <begin position="227"/>
        <end position="308"/>
    </location>
</feature>
<proteinExistence type="predicted"/>
<dbReference type="Pfam" id="PF12550">
    <property type="entry name" value="GCR1_C"/>
    <property type="match status" value="1"/>
</dbReference>
<feature type="coiled-coil region" evidence="1">
    <location>
        <begin position="7"/>
        <end position="34"/>
    </location>
</feature>
<dbReference type="GO" id="GO:0000981">
    <property type="term" value="F:DNA-binding transcription factor activity, RNA polymerase II-specific"/>
    <property type="evidence" value="ECO:0007669"/>
    <property type="project" value="TreeGrafter"/>
</dbReference>
<dbReference type="Proteomes" id="UP000253472">
    <property type="component" value="Unassembled WGS sequence"/>
</dbReference>
<organism evidence="4 5">
    <name type="scientific">Candida viswanathii</name>
    <dbReference type="NCBI Taxonomy" id="5486"/>
    <lineage>
        <taxon>Eukaryota</taxon>
        <taxon>Fungi</taxon>
        <taxon>Dikarya</taxon>
        <taxon>Ascomycota</taxon>
        <taxon>Saccharomycotina</taxon>
        <taxon>Pichiomycetes</taxon>
        <taxon>Debaryomycetaceae</taxon>
        <taxon>Candida/Lodderomyces clade</taxon>
        <taxon>Candida</taxon>
    </lineage>
</organism>
<dbReference type="PANTHER" id="PTHR37784">
    <property type="entry name" value="PROTEIN MSN1"/>
    <property type="match status" value="1"/>
</dbReference>
<evidence type="ECO:0000256" key="2">
    <source>
        <dbReference type="SAM" id="MobiDB-lite"/>
    </source>
</evidence>
<feature type="region of interest" description="Disordered" evidence="2">
    <location>
        <begin position="164"/>
        <end position="223"/>
    </location>
</feature>
<feature type="compositionally biased region" description="Low complexity" evidence="2">
    <location>
        <begin position="122"/>
        <end position="135"/>
    </location>
</feature>
<feature type="region of interest" description="Disordered" evidence="2">
    <location>
        <begin position="96"/>
        <end position="135"/>
    </location>
</feature>
<evidence type="ECO:0000313" key="4">
    <source>
        <dbReference type="EMBL" id="RCK66920.1"/>
    </source>
</evidence>
<dbReference type="InterPro" id="IPR052146">
    <property type="entry name" value="HOT1"/>
</dbReference>
<keyword evidence="1" id="KW-0175">Coiled coil</keyword>
<sequence>MNDSDTISYFENKIDKLNTQLNIEREKVTSLQQEIVLLKQYSDYQNSKIDKVTSLIGDLLEKKSQDDAVLSSIQALQEDVDVGDIQGQMDQLASHHGLNPHQQQQQQQQQHQMLHNQHRQAQRQQQAQQQRNAHIQQDLSGHMENNMDPALHQVAVATAAVQAQAQANQQQPPQSQQQAQLQGTSQLPSQSSQKPKKKQAKRKADEAGFNQTGSSSKPPVPKKIEIMFIHNPTTVKEIYDEFYSGYKGQEPLCGLDAKYGKHEWRGDSRSKESKRYQRRKKLCDAIQRGMLKYGKSADEVIEYLEDFRKEKSLTWLMNGNLPEDLDS</sequence>
<evidence type="ECO:0000256" key="1">
    <source>
        <dbReference type="SAM" id="Coils"/>
    </source>
</evidence>
<dbReference type="AlphaFoldDB" id="A0A367YMD8"/>
<dbReference type="InterPro" id="IPR022210">
    <property type="entry name" value="TF_GCR1-like"/>
</dbReference>